<dbReference type="PANTHER" id="PTHR35218:SF9">
    <property type="entry name" value="ENDONUCLEASE_EXONUCLEASE_PHOSPHATASE DOMAIN-CONTAINING PROTEIN"/>
    <property type="match status" value="1"/>
</dbReference>
<evidence type="ECO:0008006" key="3">
    <source>
        <dbReference type="Google" id="ProtNLM"/>
    </source>
</evidence>
<proteinExistence type="predicted"/>
<dbReference type="Gene3D" id="3.60.10.10">
    <property type="entry name" value="Endonuclease/exonuclease/phosphatase"/>
    <property type="match status" value="1"/>
</dbReference>
<evidence type="ECO:0000313" key="2">
    <source>
        <dbReference type="Proteomes" id="UP001153076"/>
    </source>
</evidence>
<evidence type="ECO:0000313" key="1">
    <source>
        <dbReference type="EMBL" id="KAJ8433609.1"/>
    </source>
</evidence>
<dbReference type="PANTHER" id="PTHR35218">
    <property type="entry name" value="RNASE H DOMAIN-CONTAINING PROTEIN"/>
    <property type="match status" value="1"/>
</dbReference>
<keyword evidence="2" id="KW-1185">Reference proteome</keyword>
<dbReference type="AlphaFoldDB" id="A0A9Q1JYT2"/>
<sequence>MQILILPPEELWDKLETWASRINHPWLLAGDFNKTRSLDERDHDGLDMARHCSIFNSWIENNGSIDIRFSRPKFIFQEGSVKHLVRNQSDHAPILISTVGFSARVGEAKLFDSKLLRCFTTTLIILLDNVGRLMSYTIVREFTEHLRNWNKEDPSLEYSRSRGRDFPNTLTEQVSMQRPQIVMLLETHISGSRANNIYNNFGFRGQFRVDASGLVNVLEIYILEAHEQFVTGEIRDHGGPDMAKCCSKFNNWIANNASTHIGSLGQSTLGLGVSLQETCKGNGDSDFKGMMLNIWFEINLIMRQSSYLLLDSLQEWRNKAFSKTNAPLNVALWDLVEHLSNCNEETKNAILAIAMGLWIAFGGGGNSSCAYNRSIKNGSRSLETWYEIALGGLCQVTSRRRIELDYSVLSLSPAGGP</sequence>
<gene>
    <name evidence="1" type="ORF">Cgig2_016539</name>
</gene>
<protein>
    <recommendedName>
        <fullName evidence="3">Endonuclease/exonuclease/phosphatase domain-containing protein</fullName>
    </recommendedName>
</protein>
<reference evidence="1" key="1">
    <citation type="submission" date="2022-04" db="EMBL/GenBank/DDBJ databases">
        <title>Carnegiea gigantea Genome sequencing and assembly v2.</title>
        <authorList>
            <person name="Copetti D."/>
            <person name="Sanderson M.J."/>
            <person name="Burquez A."/>
            <person name="Wojciechowski M.F."/>
        </authorList>
    </citation>
    <scope>NUCLEOTIDE SEQUENCE</scope>
    <source>
        <strain evidence="1">SGP5-SGP5p</strain>
        <tissue evidence="1">Aerial part</tissue>
    </source>
</reference>
<dbReference type="SUPFAM" id="SSF56219">
    <property type="entry name" value="DNase I-like"/>
    <property type="match status" value="1"/>
</dbReference>
<dbReference type="Proteomes" id="UP001153076">
    <property type="component" value="Unassembled WGS sequence"/>
</dbReference>
<dbReference type="EMBL" id="JAKOGI010000528">
    <property type="protein sequence ID" value="KAJ8433609.1"/>
    <property type="molecule type" value="Genomic_DNA"/>
</dbReference>
<comment type="caution">
    <text evidence="1">The sequence shown here is derived from an EMBL/GenBank/DDBJ whole genome shotgun (WGS) entry which is preliminary data.</text>
</comment>
<accession>A0A9Q1JYT2</accession>
<name>A0A9Q1JYT2_9CARY</name>
<dbReference type="InterPro" id="IPR036691">
    <property type="entry name" value="Endo/exonu/phosph_ase_sf"/>
</dbReference>
<organism evidence="1 2">
    <name type="scientific">Carnegiea gigantea</name>
    <dbReference type="NCBI Taxonomy" id="171969"/>
    <lineage>
        <taxon>Eukaryota</taxon>
        <taxon>Viridiplantae</taxon>
        <taxon>Streptophyta</taxon>
        <taxon>Embryophyta</taxon>
        <taxon>Tracheophyta</taxon>
        <taxon>Spermatophyta</taxon>
        <taxon>Magnoliopsida</taxon>
        <taxon>eudicotyledons</taxon>
        <taxon>Gunneridae</taxon>
        <taxon>Pentapetalae</taxon>
        <taxon>Caryophyllales</taxon>
        <taxon>Cactineae</taxon>
        <taxon>Cactaceae</taxon>
        <taxon>Cactoideae</taxon>
        <taxon>Echinocereeae</taxon>
        <taxon>Carnegiea</taxon>
    </lineage>
</organism>